<dbReference type="GO" id="GO:0003723">
    <property type="term" value="F:RNA binding"/>
    <property type="evidence" value="ECO:0007669"/>
    <property type="project" value="UniProtKB-UniRule"/>
</dbReference>
<organism evidence="4">
    <name type="scientific">Sarcoptes scabiei</name>
    <name type="common">Itch mite</name>
    <name type="synonym">Acarus scabiei</name>
    <dbReference type="NCBI Taxonomy" id="52283"/>
    <lineage>
        <taxon>Eukaryota</taxon>
        <taxon>Metazoa</taxon>
        <taxon>Ecdysozoa</taxon>
        <taxon>Arthropoda</taxon>
        <taxon>Chelicerata</taxon>
        <taxon>Arachnida</taxon>
        <taxon>Acari</taxon>
        <taxon>Acariformes</taxon>
        <taxon>Sarcoptiformes</taxon>
        <taxon>Astigmata</taxon>
        <taxon>Psoroptidia</taxon>
        <taxon>Sarcoptoidea</taxon>
        <taxon>Sarcoptidae</taxon>
        <taxon>Sarcoptinae</taxon>
        <taxon>Sarcoptes</taxon>
    </lineage>
</organism>
<gene>
    <name evidence="4" type="ORF">SSS_6987</name>
</gene>
<dbReference type="PANTHER" id="PTHR23285:SF7">
    <property type="entry name" value="LD09246P1"/>
    <property type="match status" value="1"/>
</dbReference>
<evidence type="ECO:0000313" key="5">
    <source>
        <dbReference type="EnsemblMetazoa" id="KAF7489645.1"/>
    </source>
</evidence>
<dbReference type="InterPro" id="IPR004088">
    <property type="entry name" value="KH_dom_type_1"/>
</dbReference>
<evidence type="ECO:0000313" key="6">
    <source>
        <dbReference type="Proteomes" id="UP000070412"/>
    </source>
</evidence>
<feature type="region of interest" description="Disordered" evidence="2">
    <location>
        <begin position="92"/>
        <end position="112"/>
    </location>
</feature>
<dbReference type="GO" id="GO:0010468">
    <property type="term" value="P:regulation of gene expression"/>
    <property type="evidence" value="ECO:0007669"/>
    <property type="project" value="UniProtKB-ARBA"/>
</dbReference>
<sequence>MFNMKTDRLNLFEKNLVENLLELTYSWGNHERPMNALQTNDFNRNHLDRSSQSSSQSVATLTTATEAIEAGLSQTKSYSSIVADLNEFHHQSDGDNLSYEDPQTPSTNRLDADSDLINYQNNRTQQQSQKHQQTEYLNFDLHHHHQHERNNHHFCQNFLGADLNQLSYLLDDNMNMTNISSYNQLQKSMDLISPSTSSSSSKTSSTTSISSIPSNSISSSSCSSFRSFRKFPINQNNQLNHYRQLKMTQPTSTAIEQSMLIAPNKVGKNQEQPEQVSGKYCAKFSVKSSAHVSYIVGKQGSKIRQIRQETGTFIQTPVNGEDPVFVIRGDRDKVQQAKTKLEEAAQEFDFNVFVEACTYREGDKIRNNLFLPARYIGLVVGKKGSIIKKIMEISGTTIVTPKVNTLNGFKIHGSPGQIRQAIDLIKDHIHSTSNVLIDEIVQNQVEITLNIEEV</sequence>
<protein>
    <submittedName>
        <fullName evidence="4">RNA-binding protein MEX3A</fullName>
    </submittedName>
</protein>
<dbReference type="PROSITE" id="PS50084">
    <property type="entry name" value="KH_TYPE_1"/>
    <property type="match status" value="2"/>
</dbReference>
<dbReference type="SMART" id="SM00322">
    <property type="entry name" value="KH"/>
    <property type="match status" value="2"/>
</dbReference>
<dbReference type="PANTHER" id="PTHR23285">
    <property type="entry name" value="RING FINGER AND KH DOMAIN CONTAINING PROTEIN 1"/>
    <property type="match status" value="1"/>
</dbReference>
<name>A0A834VBM7_SARSC</name>
<dbReference type="EnsemblMetazoa" id="SSS_6987s_mrna">
    <property type="protein sequence ID" value="KAF7489645.1"/>
    <property type="gene ID" value="SSS_6987"/>
</dbReference>
<keyword evidence="1" id="KW-0694">RNA-binding</keyword>
<dbReference type="SUPFAM" id="SSF54791">
    <property type="entry name" value="Eukaryotic type KH-domain (KH-domain type I)"/>
    <property type="match status" value="2"/>
</dbReference>
<proteinExistence type="predicted"/>
<reference evidence="5" key="3">
    <citation type="submission" date="2022-06" db="UniProtKB">
        <authorList>
            <consortium name="EnsemblMetazoa"/>
        </authorList>
    </citation>
    <scope>IDENTIFICATION</scope>
</reference>
<dbReference type="OrthoDB" id="752362at2759"/>
<feature type="region of interest" description="Disordered" evidence="2">
    <location>
        <begin position="191"/>
        <end position="220"/>
    </location>
</feature>
<feature type="compositionally biased region" description="Low complexity" evidence="2">
    <location>
        <begin position="192"/>
        <end position="220"/>
    </location>
</feature>
<dbReference type="Proteomes" id="UP000070412">
    <property type="component" value="Unassembled WGS sequence"/>
</dbReference>
<accession>A0A834VBM7</accession>
<keyword evidence="6" id="KW-1185">Reference proteome</keyword>
<dbReference type="EMBL" id="WVUK01000064">
    <property type="protein sequence ID" value="KAF7489645.1"/>
    <property type="molecule type" value="Genomic_DNA"/>
</dbReference>
<dbReference type="InterPro" id="IPR004087">
    <property type="entry name" value="KH_dom"/>
</dbReference>
<dbReference type="AlphaFoldDB" id="A0A834VBM7"/>
<dbReference type="Pfam" id="PF00013">
    <property type="entry name" value="KH_1"/>
    <property type="match status" value="2"/>
</dbReference>
<reference evidence="4" key="2">
    <citation type="submission" date="2020-01" db="EMBL/GenBank/DDBJ databases">
        <authorList>
            <person name="Korhonen P.K.K."/>
            <person name="Guangxu M.G."/>
            <person name="Wang T.W."/>
            <person name="Stroehlein A.J.S."/>
            <person name="Young N.D."/>
            <person name="Ang C.-S.A."/>
            <person name="Fernando D.W.F."/>
            <person name="Lu H.L."/>
            <person name="Taylor S.T."/>
            <person name="Ehtesham M.E.M."/>
            <person name="Najaraj S.H.N."/>
            <person name="Harsha G.H.G."/>
            <person name="Madugundu A.M."/>
            <person name="Renuse S.R."/>
            <person name="Holt D.H."/>
            <person name="Pandey A.P."/>
            <person name="Papenfuss A.P."/>
            <person name="Gasser R.B.G."/>
            <person name="Fischer K.F."/>
        </authorList>
    </citation>
    <scope>NUCLEOTIDE SEQUENCE</scope>
    <source>
        <strain evidence="4">SSS_KF_BRIS2020</strain>
    </source>
</reference>
<feature type="domain" description="K Homology" evidence="3">
    <location>
        <begin position="278"/>
        <end position="346"/>
    </location>
</feature>
<evidence type="ECO:0000256" key="2">
    <source>
        <dbReference type="SAM" id="MobiDB-lite"/>
    </source>
</evidence>
<dbReference type="InterPro" id="IPR047227">
    <property type="entry name" value="MEX3"/>
</dbReference>
<dbReference type="CDD" id="cd00105">
    <property type="entry name" value="KH-I"/>
    <property type="match status" value="1"/>
</dbReference>
<reference evidence="6" key="1">
    <citation type="journal article" date="2020" name="PLoS Negl. Trop. Dis.">
        <title>High-quality nuclear genome for Sarcoptes scabiei-A critical resource for a neglected parasite.</title>
        <authorList>
            <person name="Korhonen P.K."/>
            <person name="Gasser R.B."/>
            <person name="Ma G."/>
            <person name="Wang T."/>
            <person name="Stroehlein A.J."/>
            <person name="Young N.D."/>
            <person name="Ang C.S."/>
            <person name="Fernando D.D."/>
            <person name="Lu H.C."/>
            <person name="Taylor S."/>
            <person name="Reynolds S.L."/>
            <person name="Mofiz E."/>
            <person name="Najaraj S.H."/>
            <person name="Gowda H."/>
            <person name="Madugundu A."/>
            <person name="Renuse S."/>
            <person name="Holt D."/>
            <person name="Pandey A."/>
            <person name="Papenfuss A.T."/>
            <person name="Fischer K."/>
        </authorList>
    </citation>
    <scope>NUCLEOTIDE SEQUENCE [LARGE SCALE GENOMIC DNA]</scope>
</reference>
<dbReference type="InterPro" id="IPR036612">
    <property type="entry name" value="KH_dom_type_1_sf"/>
</dbReference>
<dbReference type="Gene3D" id="3.30.1370.10">
    <property type="entry name" value="K Homology domain, type 1"/>
    <property type="match status" value="2"/>
</dbReference>
<evidence type="ECO:0000313" key="4">
    <source>
        <dbReference type="EMBL" id="KAF7489645.1"/>
    </source>
</evidence>
<evidence type="ECO:0000256" key="1">
    <source>
        <dbReference type="PROSITE-ProRule" id="PRU00117"/>
    </source>
</evidence>
<evidence type="ECO:0000259" key="3">
    <source>
        <dbReference type="SMART" id="SM00322"/>
    </source>
</evidence>
<feature type="domain" description="K Homology" evidence="3">
    <location>
        <begin position="363"/>
        <end position="430"/>
    </location>
</feature>